<evidence type="ECO:0000256" key="5">
    <source>
        <dbReference type="ARBA" id="ARBA00022692"/>
    </source>
</evidence>
<organism evidence="10 11">
    <name type="scientific">Cryptosporangium minutisporangium</name>
    <dbReference type="NCBI Taxonomy" id="113569"/>
    <lineage>
        <taxon>Bacteria</taxon>
        <taxon>Bacillati</taxon>
        <taxon>Actinomycetota</taxon>
        <taxon>Actinomycetes</taxon>
        <taxon>Cryptosporangiales</taxon>
        <taxon>Cryptosporangiaceae</taxon>
        <taxon>Cryptosporangium</taxon>
    </lineage>
</organism>
<dbReference type="InterPro" id="IPR001851">
    <property type="entry name" value="ABC_transp_permease"/>
</dbReference>
<comment type="caution">
    <text evidence="10">The sequence shown here is derived from an EMBL/GenBank/DDBJ whole genome shotgun (WGS) entry which is preliminary data.</text>
</comment>
<sequence>MSTTVLPPADTSEPRPSAFAEHSPLRRLLSWEGAITALLIFAVLVASFGVEGFADSFNLANAQLDIVEIAILSLTLTLLVVIGEIDLSIASNLGMCSALMGVLWNGGLSIETIIPITILVGALAGALNGFLVTFVGLPSLAVTIGTLALYRGLAYVLLGDKAVADFPVSYTTWPSKTLGSLPIPYPTVLVIVLAIVVGVILHATPVGRSLYAIGSNKEAARFAGIRVKRITFWLFVASGAFAGLAAIIYTLRFSSARADNANGLELTVVAAVLLGGVSIFGGRGTLPGVLVAVLLVGVLRNALILDDVESETLMLVTGGLLIISVLAPNAVTWGRERWRLRRLAQKAASTS</sequence>
<feature type="transmembrane region" description="Helical" evidence="9">
    <location>
        <begin position="230"/>
        <end position="251"/>
    </location>
</feature>
<dbReference type="Proteomes" id="UP001501676">
    <property type="component" value="Unassembled WGS sequence"/>
</dbReference>
<evidence type="ECO:0000256" key="4">
    <source>
        <dbReference type="ARBA" id="ARBA00022519"/>
    </source>
</evidence>
<dbReference type="Pfam" id="PF02653">
    <property type="entry name" value="BPD_transp_2"/>
    <property type="match status" value="1"/>
</dbReference>
<reference evidence="11" key="1">
    <citation type="journal article" date="2019" name="Int. J. Syst. Evol. Microbiol.">
        <title>The Global Catalogue of Microorganisms (GCM) 10K type strain sequencing project: providing services to taxonomists for standard genome sequencing and annotation.</title>
        <authorList>
            <consortium name="The Broad Institute Genomics Platform"/>
            <consortium name="The Broad Institute Genome Sequencing Center for Infectious Disease"/>
            <person name="Wu L."/>
            <person name="Ma J."/>
        </authorList>
    </citation>
    <scope>NUCLEOTIDE SEQUENCE [LARGE SCALE GENOMIC DNA]</scope>
    <source>
        <strain evidence="11">JCM 9458</strain>
    </source>
</reference>
<accession>A0ABP6SYV0</accession>
<evidence type="ECO:0000256" key="3">
    <source>
        <dbReference type="ARBA" id="ARBA00022475"/>
    </source>
</evidence>
<dbReference type="EMBL" id="BAAAYN010000018">
    <property type="protein sequence ID" value="GAA3387541.1"/>
    <property type="molecule type" value="Genomic_DNA"/>
</dbReference>
<dbReference type="CDD" id="cd06579">
    <property type="entry name" value="TM_PBP1_transp_AraH_like"/>
    <property type="match status" value="1"/>
</dbReference>
<evidence type="ECO:0000256" key="2">
    <source>
        <dbReference type="ARBA" id="ARBA00022448"/>
    </source>
</evidence>
<keyword evidence="11" id="KW-1185">Reference proteome</keyword>
<dbReference type="PANTHER" id="PTHR32196">
    <property type="entry name" value="ABC TRANSPORTER PERMEASE PROTEIN YPHD-RELATED-RELATED"/>
    <property type="match status" value="1"/>
</dbReference>
<gene>
    <name evidence="10" type="ORF">GCM10020369_30440</name>
</gene>
<evidence type="ECO:0000256" key="1">
    <source>
        <dbReference type="ARBA" id="ARBA00004651"/>
    </source>
</evidence>
<keyword evidence="5 9" id="KW-0812">Transmembrane</keyword>
<feature type="transmembrane region" description="Helical" evidence="9">
    <location>
        <begin position="130"/>
        <end position="150"/>
    </location>
</feature>
<proteinExistence type="predicted"/>
<feature type="transmembrane region" description="Helical" evidence="9">
    <location>
        <begin position="312"/>
        <end position="333"/>
    </location>
</feature>
<evidence type="ECO:0000256" key="7">
    <source>
        <dbReference type="ARBA" id="ARBA00023136"/>
    </source>
</evidence>
<dbReference type="RefSeq" id="WP_345728739.1">
    <property type="nucleotide sequence ID" value="NZ_BAAAYN010000018.1"/>
</dbReference>
<feature type="transmembrane region" description="Helical" evidence="9">
    <location>
        <begin position="183"/>
        <end position="201"/>
    </location>
</feature>
<feature type="transmembrane region" description="Helical" evidence="9">
    <location>
        <begin position="66"/>
        <end position="90"/>
    </location>
</feature>
<comment type="subcellular location">
    <subcellularLocation>
        <location evidence="1">Cell membrane</location>
        <topology evidence="1">Multi-pass membrane protein</topology>
    </subcellularLocation>
</comment>
<evidence type="ECO:0000256" key="6">
    <source>
        <dbReference type="ARBA" id="ARBA00022989"/>
    </source>
</evidence>
<evidence type="ECO:0000256" key="9">
    <source>
        <dbReference type="SAM" id="Phobius"/>
    </source>
</evidence>
<keyword evidence="2" id="KW-0813">Transport</keyword>
<feature type="transmembrane region" description="Helical" evidence="9">
    <location>
        <begin position="263"/>
        <end position="281"/>
    </location>
</feature>
<evidence type="ECO:0000256" key="8">
    <source>
        <dbReference type="ARBA" id="ARBA00039381"/>
    </source>
</evidence>
<evidence type="ECO:0000313" key="10">
    <source>
        <dbReference type="EMBL" id="GAA3387541.1"/>
    </source>
</evidence>
<feature type="transmembrane region" description="Helical" evidence="9">
    <location>
        <begin position="102"/>
        <end position="123"/>
    </location>
</feature>
<evidence type="ECO:0000313" key="11">
    <source>
        <dbReference type="Proteomes" id="UP001501676"/>
    </source>
</evidence>
<protein>
    <recommendedName>
        <fullName evidence="8">Autoinducer 2 import system permease protein LsrD</fullName>
    </recommendedName>
</protein>
<keyword evidence="4" id="KW-0997">Cell inner membrane</keyword>
<keyword evidence="7 9" id="KW-0472">Membrane</keyword>
<keyword evidence="6 9" id="KW-1133">Transmembrane helix</keyword>
<dbReference type="PANTHER" id="PTHR32196:SF71">
    <property type="entry name" value="AUTOINDUCER 2 IMPORT SYSTEM PERMEASE PROTEIN LSRD"/>
    <property type="match status" value="1"/>
</dbReference>
<feature type="transmembrane region" description="Helical" evidence="9">
    <location>
        <begin position="34"/>
        <end position="54"/>
    </location>
</feature>
<feature type="transmembrane region" description="Helical" evidence="9">
    <location>
        <begin position="288"/>
        <end position="306"/>
    </location>
</feature>
<keyword evidence="3" id="KW-1003">Cell membrane</keyword>
<name>A0ABP6SYV0_9ACTN</name>